<dbReference type="EMBL" id="MT138297">
    <property type="protein sequence ID" value="QKE54946.1"/>
    <property type="molecule type" value="Genomic_DNA"/>
</dbReference>
<evidence type="ECO:0008006" key="3">
    <source>
        <dbReference type="Google" id="ProtNLM"/>
    </source>
</evidence>
<protein>
    <recommendedName>
        <fullName evidence="3">Capsid protein</fullName>
    </recommendedName>
</protein>
<name>A0A7D3UKQ8_9VIRU</name>
<accession>A0A7D3UKQ8</accession>
<sequence length="518" mass="59967">MADSVNISNSWITYIQNNPYIYPKDDTSEIEGDINTGWHIIPNMFWSHLVTPRQWYEMLINYEAYHVNGITLSVFNMIPMTQQLAIQGTNIFTAFNNTIYALGYTDKFYETSWHNYYDYSDSANGNHNLLYKEGLICQYNSAVNKRFELPIYKWAVPDSRATTANTYNNALDLQTPANNLTTNSGVYPAGLANNETVTNYYRRPSGVIWDPMNRPEDLMELRPGKNTIRFGWECHDCDNGRWFNLDLMSKYHPYNPESPYHSYRSRPGQYKYSSTTDPNRLASRYETNPAINDYTIPNYDDIPVVPMAWWWKEMQESIMPFQNADKTHELSFWEYIDLYFAGTEYEMYKYGPTQSFIKMVPIFDHSGTHIDASAQVSVKTTLHLSCKKRRTAMYAPTWGPFNWHNTYSARAVDRAFRPALIRYRTGGARRTWQNISTKEHSGSSAPDIKAHPRLPPFSETVQPAGSGQDNTRFRPYPRSRHGRITPSAPPMDTDDDVGYQRLASPLYPPLEHISGHQV</sequence>
<feature type="compositionally biased region" description="Polar residues" evidence="1">
    <location>
        <begin position="459"/>
        <end position="470"/>
    </location>
</feature>
<proteinExistence type="predicted"/>
<evidence type="ECO:0000256" key="1">
    <source>
        <dbReference type="SAM" id="MobiDB-lite"/>
    </source>
</evidence>
<evidence type="ECO:0000313" key="2">
    <source>
        <dbReference type="EMBL" id="QKE54946.1"/>
    </source>
</evidence>
<reference evidence="2" key="1">
    <citation type="submission" date="2020-01" db="EMBL/GenBank/DDBJ databases">
        <title>Viral genomes from wild and zoo birds in China.</title>
        <authorList>
            <person name="Dai Z."/>
            <person name="Shan L.T."/>
            <person name="Yang X.S."/>
        </authorList>
    </citation>
    <scope>NUCLEOTIDE SEQUENCE</scope>
    <source>
        <strain evidence="2">Ytb023par01</strain>
    </source>
</reference>
<organism evidence="2">
    <name type="scientific">Parvoviridae sp</name>
    <dbReference type="NCBI Taxonomy" id="1940570"/>
    <lineage>
        <taxon>Viruses</taxon>
        <taxon>Monodnaviria</taxon>
        <taxon>Shotokuvirae</taxon>
        <taxon>Cossaviricota</taxon>
        <taxon>Quintoviricetes</taxon>
        <taxon>Piccovirales</taxon>
        <taxon>Parvoviridae</taxon>
    </lineage>
</organism>
<feature type="region of interest" description="Disordered" evidence="1">
    <location>
        <begin position="458"/>
        <end position="494"/>
    </location>
</feature>